<dbReference type="AlphaFoldDB" id="A0A176S1A4"/>
<reference evidence="1 2" key="1">
    <citation type="submission" date="2016-05" db="EMBL/GenBank/DDBJ databases">
        <title>Single-cell genome of chain-forming Candidatus Thiomargarita nelsonii and comparison to other large sulfur-oxidizing bacteria.</title>
        <authorList>
            <person name="Winkel M."/>
            <person name="Salman V."/>
            <person name="Woyke T."/>
            <person name="Schulz-Vogt H."/>
            <person name="Richter M."/>
            <person name="Flood B."/>
            <person name="Bailey J."/>
            <person name="Amann R."/>
            <person name="Mussmann M."/>
        </authorList>
    </citation>
    <scope>NUCLEOTIDE SEQUENCE [LARGE SCALE GENOMIC DNA]</scope>
    <source>
        <strain evidence="1 2">THI036</strain>
    </source>
</reference>
<comment type="caution">
    <text evidence="1">The sequence shown here is derived from an EMBL/GenBank/DDBJ whole genome shotgun (WGS) entry which is preliminary data.</text>
</comment>
<protein>
    <submittedName>
        <fullName evidence="1">Uncharacterized protein</fullName>
    </submittedName>
</protein>
<name>A0A176S1A4_9GAMM</name>
<keyword evidence="2" id="KW-1185">Reference proteome</keyword>
<proteinExistence type="predicted"/>
<evidence type="ECO:0000313" key="2">
    <source>
        <dbReference type="Proteomes" id="UP000076962"/>
    </source>
</evidence>
<evidence type="ECO:0000313" key="1">
    <source>
        <dbReference type="EMBL" id="OAD21698.1"/>
    </source>
</evidence>
<dbReference type="Proteomes" id="UP000076962">
    <property type="component" value="Unassembled WGS sequence"/>
</dbReference>
<sequence length="208" mass="24007">MTPPFPVPSLRENLAGMLRSLSDESRYCQRLHIILCGGEELEKLKYEKGDLSLLNHATVEHWPEFGRDEVYALRDDRFKGLPLDDALVDDLLMMSGGHPQLLNECLTLQQQQPNLPLKDYPEILSQSAQAPFIPFTQDESAKQQLSELLQQEDLGKFTHPIYSNLLRQLYWKNALVVRGENWHKRLFWRCDAFVIAGKKIMEGENDDV</sequence>
<gene>
    <name evidence="1" type="ORF">THIOM_002527</name>
</gene>
<dbReference type="EMBL" id="LUTY01001451">
    <property type="protein sequence ID" value="OAD21698.1"/>
    <property type="molecule type" value="Genomic_DNA"/>
</dbReference>
<organism evidence="1 2">
    <name type="scientific">Candidatus Thiomargarita nelsonii</name>
    <dbReference type="NCBI Taxonomy" id="1003181"/>
    <lineage>
        <taxon>Bacteria</taxon>
        <taxon>Pseudomonadati</taxon>
        <taxon>Pseudomonadota</taxon>
        <taxon>Gammaproteobacteria</taxon>
        <taxon>Thiotrichales</taxon>
        <taxon>Thiotrichaceae</taxon>
        <taxon>Thiomargarita</taxon>
    </lineage>
</organism>
<accession>A0A176S1A4</accession>